<evidence type="ECO:0000313" key="1">
    <source>
        <dbReference type="EMBL" id="GAA3071073.1"/>
    </source>
</evidence>
<proteinExistence type="predicted"/>
<gene>
    <name evidence="1" type="ORF">GCM10010448_62370</name>
</gene>
<accession>A0ABP6M0T7</accession>
<protein>
    <submittedName>
        <fullName evidence="1">Uncharacterized protein</fullName>
    </submittedName>
</protein>
<evidence type="ECO:0000313" key="2">
    <source>
        <dbReference type="Proteomes" id="UP001501532"/>
    </source>
</evidence>
<comment type="caution">
    <text evidence="1">The sequence shown here is derived from an EMBL/GenBank/DDBJ whole genome shotgun (WGS) entry which is preliminary data.</text>
</comment>
<dbReference type="EMBL" id="BAAAUF010000073">
    <property type="protein sequence ID" value="GAA3071073.1"/>
    <property type="molecule type" value="Genomic_DNA"/>
</dbReference>
<name>A0ABP6M0T7_9ACTN</name>
<organism evidence="1 2">
    <name type="scientific">Streptomyces glomeratus</name>
    <dbReference type="NCBI Taxonomy" id="284452"/>
    <lineage>
        <taxon>Bacteria</taxon>
        <taxon>Bacillati</taxon>
        <taxon>Actinomycetota</taxon>
        <taxon>Actinomycetes</taxon>
        <taxon>Kitasatosporales</taxon>
        <taxon>Streptomycetaceae</taxon>
        <taxon>Streptomyces</taxon>
    </lineage>
</organism>
<keyword evidence="2" id="KW-1185">Reference proteome</keyword>
<dbReference type="Proteomes" id="UP001501532">
    <property type="component" value="Unassembled WGS sequence"/>
</dbReference>
<sequence>MGERLGVRGDQGGDIRAVVADHDALADGGTAAQPFLQHGRGDVLAARIDEDVLLPAGDGEIAVLVEGAEVARREPLPGQDGVRGGRVVPVRAEDRTVLDQALPVVGDARTVRRAQG</sequence>
<reference evidence="2" key="1">
    <citation type="journal article" date="2019" name="Int. J. Syst. Evol. Microbiol.">
        <title>The Global Catalogue of Microorganisms (GCM) 10K type strain sequencing project: providing services to taxonomists for standard genome sequencing and annotation.</title>
        <authorList>
            <consortium name="The Broad Institute Genomics Platform"/>
            <consortium name="The Broad Institute Genome Sequencing Center for Infectious Disease"/>
            <person name="Wu L."/>
            <person name="Ma J."/>
        </authorList>
    </citation>
    <scope>NUCLEOTIDE SEQUENCE [LARGE SCALE GENOMIC DNA]</scope>
    <source>
        <strain evidence="2">JCM 9091</strain>
    </source>
</reference>